<keyword evidence="2" id="KW-0560">Oxidoreductase</keyword>
<dbReference type="CDD" id="cd05233">
    <property type="entry name" value="SDR_c"/>
    <property type="match status" value="1"/>
</dbReference>
<comment type="similarity">
    <text evidence="1">Belongs to the short-chain dehydrogenases/reductases (SDR) family.</text>
</comment>
<dbReference type="PANTHER" id="PTHR42760:SF115">
    <property type="entry name" value="3-OXOACYL-[ACYL-CARRIER-PROTEIN] REDUCTASE FABG"/>
    <property type="match status" value="1"/>
</dbReference>
<dbReference type="GO" id="GO:0008206">
    <property type="term" value="P:bile acid metabolic process"/>
    <property type="evidence" value="ECO:0007669"/>
    <property type="project" value="UniProtKB-ARBA"/>
</dbReference>
<dbReference type="AlphaFoldDB" id="A0A9D1H651"/>
<dbReference type="Gene3D" id="3.40.50.720">
    <property type="entry name" value="NAD(P)-binding Rossmann-like Domain"/>
    <property type="match status" value="1"/>
</dbReference>
<evidence type="ECO:0000256" key="2">
    <source>
        <dbReference type="ARBA" id="ARBA00023002"/>
    </source>
</evidence>
<dbReference type="InterPro" id="IPR036291">
    <property type="entry name" value="NAD(P)-bd_dom_sf"/>
</dbReference>
<dbReference type="SUPFAM" id="SSF51735">
    <property type="entry name" value="NAD(P)-binding Rossmann-fold domains"/>
    <property type="match status" value="1"/>
</dbReference>
<reference evidence="4" key="1">
    <citation type="submission" date="2020-10" db="EMBL/GenBank/DDBJ databases">
        <authorList>
            <person name="Gilroy R."/>
        </authorList>
    </citation>
    <scope>NUCLEOTIDE SEQUENCE</scope>
    <source>
        <strain evidence="4">ChiBcec7-5410</strain>
    </source>
</reference>
<comment type="caution">
    <text evidence="4">The sequence shown here is derived from an EMBL/GenBank/DDBJ whole genome shotgun (WGS) entry which is preliminary data.</text>
</comment>
<feature type="domain" description="Ketoreductase" evidence="3">
    <location>
        <begin position="8"/>
        <end position="179"/>
    </location>
</feature>
<proteinExistence type="inferred from homology"/>
<dbReference type="InterPro" id="IPR002347">
    <property type="entry name" value="SDR_fam"/>
</dbReference>
<dbReference type="Pfam" id="PF13561">
    <property type="entry name" value="adh_short_C2"/>
    <property type="match status" value="1"/>
</dbReference>
<dbReference type="PANTHER" id="PTHR42760">
    <property type="entry name" value="SHORT-CHAIN DEHYDROGENASES/REDUCTASES FAMILY MEMBER"/>
    <property type="match status" value="1"/>
</dbReference>
<reference evidence="4" key="2">
    <citation type="journal article" date="2021" name="PeerJ">
        <title>Extensive microbial diversity within the chicken gut microbiome revealed by metagenomics and culture.</title>
        <authorList>
            <person name="Gilroy R."/>
            <person name="Ravi A."/>
            <person name="Getino M."/>
            <person name="Pursley I."/>
            <person name="Horton D.L."/>
            <person name="Alikhan N.F."/>
            <person name="Baker D."/>
            <person name="Gharbi K."/>
            <person name="Hall N."/>
            <person name="Watson M."/>
            <person name="Adriaenssens E.M."/>
            <person name="Foster-Nyarko E."/>
            <person name="Jarju S."/>
            <person name="Secka A."/>
            <person name="Antonio M."/>
            <person name="Oren A."/>
            <person name="Chaudhuri R.R."/>
            <person name="La Ragione R."/>
            <person name="Hildebrand F."/>
            <person name="Pallen M.J."/>
        </authorList>
    </citation>
    <scope>NUCLEOTIDE SEQUENCE</scope>
    <source>
        <strain evidence="4">ChiBcec7-5410</strain>
    </source>
</reference>
<dbReference type="SMART" id="SM00822">
    <property type="entry name" value="PKS_KR"/>
    <property type="match status" value="1"/>
</dbReference>
<evidence type="ECO:0000256" key="1">
    <source>
        <dbReference type="ARBA" id="ARBA00006484"/>
    </source>
</evidence>
<dbReference type="InterPro" id="IPR057326">
    <property type="entry name" value="KR_dom"/>
</dbReference>
<dbReference type="Proteomes" id="UP000824160">
    <property type="component" value="Unassembled WGS sequence"/>
</dbReference>
<organism evidence="4 5">
    <name type="scientific">Candidatus Faecivivens stercoripullorum</name>
    <dbReference type="NCBI Taxonomy" id="2840805"/>
    <lineage>
        <taxon>Bacteria</taxon>
        <taxon>Bacillati</taxon>
        <taxon>Bacillota</taxon>
        <taxon>Clostridia</taxon>
        <taxon>Eubacteriales</taxon>
        <taxon>Oscillospiraceae</taxon>
        <taxon>Oscillospiraceae incertae sedis</taxon>
        <taxon>Candidatus Faecivivens</taxon>
    </lineage>
</organism>
<dbReference type="PRINTS" id="PR00081">
    <property type="entry name" value="GDHRDH"/>
</dbReference>
<dbReference type="GO" id="GO:0016616">
    <property type="term" value="F:oxidoreductase activity, acting on the CH-OH group of donors, NAD or NADP as acceptor"/>
    <property type="evidence" value="ECO:0007669"/>
    <property type="project" value="UniProtKB-ARBA"/>
</dbReference>
<protein>
    <submittedName>
        <fullName evidence="4">SDR family oxidoreductase</fullName>
    </submittedName>
</protein>
<dbReference type="PRINTS" id="PR00080">
    <property type="entry name" value="SDRFAMILY"/>
</dbReference>
<evidence type="ECO:0000313" key="5">
    <source>
        <dbReference type="Proteomes" id="UP000824160"/>
    </source>
</evidence>
<dbReference type="EMBL" id="DVLW01000032">
    <property type="protein sequence ID" value="HIT93787.1"/>
    <property type="molecule type" value="Genomic_DNA"/>
</dbReference>
<evidence type="ECO:0000313" key="4">
    <source>
        <dbReference type="EMBL" id="HIT93787.1"/>
    </source>
</evidence>
<evidence type="ECO:0000259" key="3">
    <source>
        <dbReference type="SMART" id="SM00822"/>
    </source>
</evidence>
<gene>
    <name evidence="4" type="ORF">IAC43_01230</name>
</gene>
<sequence>MNITFNGKTAVVTGATGGIGSTIAKTLLESGAQVALIDISPDRLAETQEQLSVYGNVKGYPLNVADTGAIAGCIEQIRQEMGEIDVLIQAAGLLRSADGLELKQDEWDMVMDVNARGLFFVMQQVVLQSMKNHGGSIVNFSSMAGIRGMNPAMAAAHYSASKGAVAALTMQAAVEWAQFGVRVNALAPGGVLTPAIEKLPPPPASAMDAIPLRQLSKPQDVANLAVFLASDWARMITGQVMVIDGGSSVVGY</sequence>
<accession>A0A9D1H651</accession>
<name>A0A9D1H651_9FIRM</name>
<dbReference type="FunFam" id="3.40.50.720:FF:000084">
    <property type="entry name" value="Short-chain dehydrogenase reductase"/>
    <property type="match status" value="1"/>
</dbReference>